<sequence length="245" mass="28253">MLRGYSLFVILLLTALSGFSQYGESFKKPRYVAENLPYFDTRVYHFGFIIGVNGSTFRMDRVPQTNFNDSLISLNNQPMPGFNLGIVTTYAFTKNFRIRFVPSLSFQDRKLVYQFRNKAGNIATFEKITESTFIELPVYLKFRTDRIGNAAPYIIAGAKYMIDMSHKTEDPSSNDRDILIKLEKFQTAAEFGGGFDFFLPYFKFGIELKMAVGLEDYLMQDNTRFSTPIQKLFPTSYFLTFTFEG</sequence>
<dbReference type="AlphaFoldDB" id="A0A5C6V4A9"/>
<dbReference type="Proteomes" id="UP000321168">
    <property type="component" value="Unassembled WGS sequence"/>
</dbReference>
<dbReference type="EMBL" id="VORB01000006">
    <property type="protein sequence ID" value="TXC78548.1"/>
    <property type="molecule type" value="Genomic_DNA"/>
</dbReference>
<feature type="domain" description="Outer membrane protein beta-barrel" evidence="1">
    <location>
        <begin position="44"/>
        <end position="216"/>
    </location>
</feature>
<name>A0A5C6V4A9_9FLAO</name>
<accession>A0A5C6V4A9</accession>
<proteinExistence type="predicted"/>
<evidence type="ECO:0000259" key="1">
    <source>
        <dbReference type="Pfam" id="PF13568"/>
    </source>
</evidence>
<gene>
    <name evidence="2" type="ORF">FRX97_07460</name>
</gene>
<dbReference type="Pfam" id="PF13568">
    <property type="entry name" value="OMP_b-brl_2"/>
    <property type="match status" value="1"/>
</dbReference>
<dbReference type="OrthoDB" id="1467485at2"/>
<dbReference type="RefSeq" id="WP_147014575.1">
    <property type="nucleotide sequence ID" value="NZ_VORB01000006.1"/>
</dbReference>
<comment type="caution">
    <text evidence="2">The sequence shown here is derived from an EMBL/GenBank/DDBJ whole genome shotgun (WGS) entry which is preliminary data.</text>
</comment>
<dbReference type="Gene3D" id="2.40.160.20">
    <property type="match status" value="1"/>
</dbReference>
<evidence type="ECO:0000313" key="3">
    <source>
        <dbReference type="Proteomes" id="UP000321168"/>
    </source>
</evidence>
<reference evidence="2 3" key="1">
    <citation type="submission" date="2019-08" db="EMBL/GenBank/DDBJ databases">
        <title>Genome of Luteibaculum oceani JCM 18817.</title>
        <authorList>
            <person name="Bowman J.P."/>
        </authorList>
    </citation>
    <scope>NUCLEOTIDE SEQUENCE [LARGE SCALE GENOMIC DNA]</scope>
    <source>
        <strain evidence="2 3">JCM 18817</strain>
    </source>
</reference>
<dbReference type="InterPro" id="IPR025665">
    <property type="entry name" value="Beta-barrel_OMP_2"/>
</dbReference>
<evidence type="ECO:0000313" key="2">
    <source>
        <dbReference type="EMBL" id="TXC78548.1"/>
    </source>
</evidence>
<protein>
    <submittedName>
        <fullName evidence="2">PorT family protein</fullName>
    </submittedName>
</protein>
<keyword evidence="3" id="KW-1185">Reference proteome</keyword>
<organism evidence="2 3">
    <name type="scientific">Luteibaculum oceani</name>
    <dbReference type="NCBI Taxonomy" id="1294296"/>
    <lineage>
        <taxon>Bacteria</taxon>
        <taxon>Pseudomonadati</taxon>
        <taxon>Bacteroidota</taxon>
        <taxon>Flavobacteriia</taxon>
        <taxon>Flavobacteriales</taxon>
        <taxon>Luteibaculaceae</taxon>
        <taxon>Luteibaculum</taxon>
    </lineage>
</organism>